<dbReference type="Pfam" id="PF00756">
    <property type="entry name" value="Esterase"/>
    <property type="match status" value="1"/>
</dbReference>
<dbReference type="Gene3D" id="3.40.50.1820">
    <property type="entry name" value="alpha/beta hydrolase"/>
    <property type="match status" value="1"/>
</dbReference>
<dbReference type="Proteomes" id="UP000274920">
    <property type="component" value="Unassembled WGS sequence"/>
</dbReference>
<name>A0A3R8JNT5_9FIRM</name>
<protein>
    <submittedName>
        <fullName evidence="1">Esterase family protein</fullName>
    </submittedName>
</protein>
<sequence length="316" mass="35652">MDLNRKKIVFGLLAVVAAGTVGAASYKVLHHGQSAAQEQQVKEEVLQLEQKKDADGIIREIPQPYFIEKQAGYRYRKPEEITYPSKITGTNRHAMVFLPADYKEEKKYPVLYLLHGLTGSHRTWRNKSADVILQNLHYFEQVPEMIVVCPNSVVNEKEDTEDLSLSETIQAYDLTGPDLVENLMPYINSHYPVKAGREYTAVAGNSMGGRNALYTAFNYSELFGYVGAFSSASVVPDETYGHVNPLLKELVPPTEKFCLLMLSVGRSDDVCGDVTYKLHDIMKEKGIEHLFYDTEGGHEDTVWQNALYNFAKKLFV</sequence>
<dbReference type="RefSeq" id="WP_125127635.1">
    <property type="nucleotide sequence ID" value="NZ_RHJS01000002.1"/>
</dbReference>
<gene>
    <name evidence="1" type="ORF">EBB54_12490</name>
</gene>
<comment type="caution">
    <text evidence="1">The sequence shown here is derived from an EMBL/GenBank/DDBJ whole genome shotgun (WGS) entry which is preliminary data.</text>
</comment>
<keyword evidence="2" id="KW-1185">Reference proteome</keyword>
<dbReference type="InterPro" id="IPR029058">
    <property type="entry name" value="AB_hydrolase_fold"/>
</dbReference>
<dbReference type="AlphaFoldDB" id="A0A3R8JNT5"/>
<evidence type="ECO:0000313" key="1">
    <source>
        <dbReference type="EMBL" id="RRK32099.1"/>
    </source>
</evidence>
<dbReference type="InterPro" id="IPR050583">
    <property type="entry name" value="Mycobacterial_A85_antigen"/>
</dbReference>
<dbReference type="InterPro" id="IPR000801">
    <property type="entry name" value="Esterase-like"/>
</dbReference>
<organism evidence="1 2">
    <name type="scientific">Schaedlerella arabinosiphila</name>
    <dbReference type="NCBI Taxonomy" id="2044587"/>
    <lineage>
        <taxon>Bacteria</taxon>
        <taxon>Bacillati</taxon>
        <taxon>Bacillota</taxon>
        <taxon>Clostridia</taxon>
        <taxon>Lachnospirales</taxon>
        <taxon>Lachnospiraceae</taxon>
        <taxon>Schaedlerella</taxon>
    </lineage>
</organism>
<dbReference type="PANTHER" id="PTHR48098:SF1">
    <property type="entry name" value="DIACYLGLYCEROL ACYLTRANSFERASE_MYCOLYLTRANSFERASE AG85A"/>
    <property type="match status" value="1"/>
</dbReference>
<dbReference type="GO" id="GO:0016747">
    <property type="term" value="F:acyltransferase activity, transferring groups other than amino-acyl groups"/>
    <property type="evidence" value="ECO:0007669"/>
    <property type="project" value="TreeGrafter"/>
</dbReference>
<reference evidence="1" key="1">
    <citation type="submission" date="2018-10" db="EMBL/GenBank/DDBJ databases">
        <title>Schaedlerella arabinophila gen. nov. sp. nov., isolated from the mouse intestinal tract and comparative analysis with the genome of the closely related altered Schaedler flora strain ASF502.</title>
        <authorList>
            <person name="Miyake S."/>
            <person name="Soh M."/>
            <person name="Seedorf H."/>
        </authorList>
    </citation>
    <scope>NUCLEOTIDE SEQUENCE [LARGE SCALE GENOMIC DNA]</scope>
    <source>
        <strain evidence="1">DSM 106076</strain>
    </source>
</reference>
<dbReference type="EMBL" id="RHJS01000002">
    <property type="protein sequence ID" value="RRK32099.1"/>
    <property type="molecule type" value="Genomic_DNA"/>
</dbReference>
<evidence type="ECO:0000313" key="2">
    <source>
        <dbReference type="Proteomes" id="UP000274920"/>
    </source>
</evidence>
<accession>A0A3R8JNT5</accession>
<dbReference type="SUPFAM" id="SSF53474">
    <property type="entry name" value="alpha/beta-Hydrolases"/>
    <property type="match status" value="1"/>
</dbReference>
<dbReference type="PANTHER" id="PTHR48098">
    <property type="entry name" value="ENTEROCHELIN ESTERASE-RELATED"/>
    <property type="match status" value="1"/>
</dbReference>
<proteinExistence type="predicted"/>